<evidence type="ECO:0008006" key="2">
    <source>
        <dbReference type="Google" id="ProtNLM"/>
    </source>
</evidence>
<protein>
    <recommendedName>
        <fullName evidence="2">Sialidase domain-containing protein</fullName>
    </recommendedName>
</protein>
<dbReference type="Gene3D" id="2.115.10.20">
    <property type="entry name" value="Glycosyl hydrolase domain, family 43"/>
    <property type="match status" value="1"/>
</dbReference>
<accession>X1GBK8</accession>
<feature type="non-terminal residue" evidence="1">
    <location>
        <position position="274"/>
    </location>
</feature>
<feature type="non-terminal residue" evidence="1">
    <location>
        <position position="1"/>
    </location>
</feature>
<proteinExistence type="predicted"/>
<evidence type="ECO:0000313" key="1">
    <source>
        <dbReference type="EMBL" id="GAH55296.1"/>
    </source>
</evidence>
<dbReference type="InterPro" id="IPR036278">
    <property type="entry name" value="Sialidase_sf"/>
</dbReference>
<organism evidence="1">
    <name type="scientific">marine sediment metagenome</name>
    <dbReference type="NCBI Taxonomy" id="412755"/>
    <lineage>
        <taxon>unclassified sequences</taxon>
        <taxon>metagenomes</taxon>
        <taxon>ecological metagenomes</taxon>
    </lineage>
</organism>
<dbReference type="SUPFAM" id="SSF50939">
    <property type="entry name" value="Sialidases"/>
    <property type="match status" value="1"/>
</dbReference>
<dbReference type="EMBL" id="BARU01024957">
    <property type="protein sequence ID" value="GAH55296.1"/>
    <property type="molecule type" value="Genomic_DNA"/>
</dbReference>
<reference evidence="1" key="1">
    <citation type="journal article" date="2014" name="Front. Microbiol.">
        <title>High frequency of phylogenetically diverse reductive dehalogenase-homologous genes in deep subseafloor sedimentary metagenomes.</title>
        <authorList>
            <person name="Kawai M."/>
            <person name="Futagami T."/>
            <person name="Toyoda A."/>
            <person name="Takaki Y."/>
            <person name="Nishi S."/>
            <person name="Hori S."/>
            <person name="Arai W."/>
            <person name="Tsubouchi T."/>
            <person name="Morono Y."/>
            <person name="Uchiyama I."/>
            <person name="Ito T."/>
            <person name="Fujiyama A."/>
            <person name="Inagaki F."/>
            <person name="Takami H."/>
        </authorList>
    </citation>
    <scope>NUCLEOTIDE SEQUENCE</scope>
    <source>
        <strain evidence="1">Expedition CK06-06</strain>
    </source>
</reference>
<dbReference type="AlphaFoldDB" id="X1GBK8"/>
<gene>
    <name evidence="1" type="ORF">S03H2_40269</name>
</gene>
<dbReference type="Pfam" id="PF15892">
    <property type="entry name" value="BNR_4"/>
    <property type="match status" value="1"/>
</dbReference>
<name>X1GBK8_9ZZZZ</name>
<dbReference type="InterPro" id="IPR023296">
    <property type="entry name" value="Glyco_hydro_beta-prop_sf"/>
</dbReference>
<sequence>SDGRYQYIAFYDGDHQVTVGKRKLGETEWDFAKLPERAGWDTHNRIVLFQDRKGHLHITGNMHCAPLRYYRTKTPADIHTFEAIHTWTGDYEDRVTYPTVFKLRDGSIYMMYRHGGSGNGMRILVRYDEDTQQWTKAVPVLTNGRNRNPTCNAYPFGILEDKNGAWHITWCWRETPDVITNFDICYAKSLDRGLSWKGWDGRDLQLPITPENAYVVEPIKQESGLINGGSLVVDDKGRPYIGYTRFDENGHNQIYIAAPVDGKWKIIQLTNWKH</sequence>
<comment type="caution">
    <text evidence="1">The sequence shown here is derived from an EMBL/GenBank/DDBJ whole genome shotgun (WGS) entry which is preliminary data.</text>
</comment>